<keyword evidence="2" id="KW-0812">Transmembrane</keyword>
<keyword evidence="4" id="KW-1185">Reference proteome</keyword>
<sequence>MPVLLKRAQPIKDYDLPSTIVIYVLVCLLGVGMCFCLRRANRLLPNQLSFQLQPTNQARGYDRTDEEQGDPESRRGLLSEQEDEDDYDEEEAGWASRRQQHASQRYQDDDEDDNESFGDMQDATTPTNHDTDAPRTPLFNIADDDDDDDGDNDNSRSSSNHNDNKQQKR</sequence>
<feature type="compositionally biased region" description="Acidic residues" evidence="1">
    <location>
        <begin position="142"/>
        <end position="152"/>
    </location>
</feature>
<dbReference type="OrthoDB" id="2277039at2759"/>
<feature type="region of interest" description="Disordered" evidence="1">
    <location>
        <begin position="55"/>
        <end position="169"/>
    </location>
</feature>
<comment type="caution">
    <text evidence="3">The sequence shown here is derived from an EMBL/GenBank/DDBJ whole genome shotgun (WGS) entry which is preliminary data.</text>
</comment>
<dbReference type="VEuPathDB" id="FungiDB:LCOR_11010.1"/>
<feature type="transmembrane region" description="Helical" evidence="2">
    <location>
        <begin position="20"/>
        <end position="37"/>
    </location>
</feature>
<protein>
    <submittedName>
        <fullName evidence="3">Uncharacterized protein</fullName>
    </submittedName>
</protein>
<dbReference type="Proteomes" id="UP000027586">
    <property type="component" value="Unassembled WGS sequence"/>
</dbReference>
<organism evidence="3 4">
    <name type="scientific">Lichtheimia corymbifera JMRC:FSU:9682</name>
    <dbReference type="NCBI Taxonomy" id="1263082"/>
    <lineage>
        <taxon>Eukaryota</taxon>
        <taxon>Fungi</taxon>
        <taxon>Fungi incertae sedis</taxon>
        <taxon>Mucoromycota</taxon>
        <taxon>Mucoromycotina</taxon>
        <taxon>Mucoromycetes</taxon>
        <taxon>Mucorales</taxon>
        <taxon>Lichtheimiaceae</taxon>
        <taxon>Lichtheimia</taxon>
    </lineage>
</organism>
<gene>
    <name evidence="3" type="ORF">LCOR_11010.1</name>
</gene>
<keyword evidence="2" id="KW-0472">Membrane</keyword>
<evidence type="ECO:0000313" key="4">
    <source>
        <dbReference type="Proteomes" id="UP000027586"/>
    </source>
</evidence>
<accession>A0A068SEG3</accession>
<evidence type="ECO:0000313" key="3">
    <source>
        <dbReference type="EMBL" id="CDH60222.1"/>
    </source>
</evidence>
<keyword evidence="2" id="KW-1133">Transmembrane helix</keyword>
<dbReference type="AlphaFoldDB" id="A0A068SEG3"/>
<feature type="compositionally biased region" description="Acidic residues" evidence="1">
    <location>
        <begin position="80"/>
        <end position="92"/>
    </location>
</feature>
<proteinExistence type="predicted"/>
<reference evidence="3" key="1">
    <citation type="submission" date="2013-08" db="EMBL/GenBank/DDBJ databases">
        <title>Gene expansion shapes genome architecture in the human pathogen Lichtheimia corymbifera: an evolutionary genomics analysis in the ancient terrestrial Mucorales (Mucoromycotina).</title>
        <authorList>
            <person name="Schwartze V.U."/>
            <person name="Winter S."/>
            <person name="Shelest E."/>
            <person name="Marcet-Houben M."/>
            <person name="Horn F."/>
            <person name="Wehner S."/>
            <person name="Hoffmann K."/>
            <person name="Riege K."/>
            <person name="Sammeth M."/>
            <person name="Nowrousian M."/>
            <person name="Valiante V."/>
            <person name="Linde J."/>
            <person name="Jacobsen I.D."/>
            <person name="Marz M."/>
            <person name="Brakhage A.A."/>
            <person name="Gabaldon T."/>
            <person name="Bocker S."/>
            <person name="Voigt K."/>
        </authorList>
    </citation>
    <scope>NUCLEOTIDE SEQUENCE [LARGE SCALE GENOMIC DNA]</scope>
    <source>
        <strain evidence="3">FSU 9682</strain>
    </source>
</reference>
<dbReference type="EMBL" id="CBTN010000085">
    <property type="protein sequence ID" value="CDH60222.1"/>
    <property type="molecule type" value="Genomic_DNA"/>
</dbReference>
<name>A0A068SEG3_9FUNG</name>
<evidence type="ECO:0000256" key="2">
    <source>
        <dbReference type="SAM" id="Phobius"/>
    </source>
</evidence>
<evidence type="ECO:0000256" key="1">
    <source>
        <dbReference type="SAM" id="MobiDB-lite"/>
    </source>
</evidence>